<dbReference type="AlphaFoldDB" id="A0A9P8YBQ9"/>
<proteinExistence type="predicted"/>
<gene>
    <name evidence="3" type="ORF">B0I36DRAFT_105921</name>
</gene>
<evidence type="ECO:0000256" key="1">
    <source>
        <dbReference type="SAM" id="MobiDB-lite"/>
    </source>
</evidence>
<dbReference type="RefSeq" id="XP_046014020.1">
    <property type="nucleotide sequence ID" value="XM_046147797.1"/>
</dbReference>
<evidence type="ECO:0000313" key="3">
    <source>
        <dbReference type="EMBL" id="KAH7033188.1"/>
    </source>
</evidence>
<dbReference type="PANTHER" id="PTHR37451:SF3">
    <property type="entry name" value="MARVEL DOMAIN-CONTAINING PROTEIN"/>
    <property type="match status" value="1"/>
</dbReference>
<evidence type="ECO:0000313" key="4">
    <source>
        <dbReference type="Proteomes" id="UP000756346"/>
    </source>
</evidence>
<accession>A0A9P8YBQ9</accession>
<dbReference type="Proteomes" id="UP000756346">
    <property type="component" value="Unassembled WGS sequence"/>
</dbReference>
<sequence length="299" mass="32359">MGFADKFDINPDSVPTYKLALHSAQIVLAVVVFILEIVLFRAQDAIINGHNGWVFGLCFLSIPAWVYLAGAPRYERTRRIAQPAAMTVVDCIWAIFWLSAFASQAAYNSANSCGQGCAVSRAIVGMCFFELLLWILSTLVSFFTLKYWHANGDLPGYERLDRSNTNIDPDKAAFSMAPHDEEAYAPISGNDHDDDHHSNVPYNADAYGSVNSNTLFDSSTSYGGGGAASTHTDPFADTSYGGGGAHSTYSDNSYGGTNPYSGGHQASGSQIYAPPTAEEDYDDGRPAKFPAANYDRTLH</sequence>
<organism evidence="3 4">
    <name type="scientific">Microdochium trichocladiopsis</name>
    <dbReference type="NCBI Taxonomy" id="1682393"/>
    <lineage>
        <taxon>Eukaryota</taxon>
        <taxon>Fungi</taxon>
        <taxon>Dikarya</taxon>
        <taxon>Ascomycota</taxon>
        <taxon>Pezizomycotina</taxon>
        <taxon>Sordariomycetes</taxon>
        <taxon>Xylariomycetidae</taxon>
        <taxon>Xylariales</taxon>
        <taxon>Microdochiaceae</taxon>
        <taxon>Microdochium</taxon>
    </lineage>
</organism>
<feature type="transmembrane region" description="Helical" evidence="2">
    <location>
        <begin position="52"/>
        <end position="71"/>
    </location>
</feature>
<feature type="transmembrane region" description="Helical" evidence="2">
    <location>
        <begin position="20"/>
        <end position="40"/>
    </location>
</feature>
<keyword evidence="4" id="KW-1185">Reference proteome</keyword>
<feature type="transmembrane region" description="Helical" evidence="2">
    <location>
        <begin position="122"/>
        <end position="145"/>
    </location>
</feature>
<name>A0A9P8YBQ9_9PEZI</name>
<feature type="region of interest" description="Disordered" evidence="1">
    <location>
        <begin position="253"/>
        <end position="299"/>
    </location>
</feature>
<dbReference type="GeneID" id="70177343"/>
<dbReference type="OrthoDB" id="5284712at2759"/>
<keyword evidence="2" id="KW-1133">Transmembrane helix</keyword>
<comment type="caution">
    <text evidence="3">The sequence shown here is derived from an EMBL/GenBank/DDBJ whole genome shotgun (WGS) entry which is preliminary data.</text>
</comment>
<evidence type="ECO:0008006" key="5">
    <source>
        <dbReference type="Google" id="ProtNLM"/>
    </source>
</evidence>
<dbReference type="EMBL" id="JAGTJQ010000004">
    <property type="protein sequence ID" value="KAH7033188.1"/>
    <property type="molecule type" value="Genomic_DNA"/>
</dbReference>
<feature type="transmembrane region" description="Helical" evidence="2">
    <location>
        <begin position="83"/>
        <end position="102"/>
    </location>
</feature>
<dbReference type="PANTHER" id="PTHR37451">
    <property type="entry name" value="MARVEL DOMAIN"/>
    <property type="match status" value="1"/>
</dbReference>
<reference evidence="3" key="1">
    <citation type="journal article" date="2021" name="Nat. Commun.">
        <title>Genetic determinants of endophytism in the Arabidopsis root mycobiome.</title>
        <authorList>
            <person name="Mesny F."/>
            <person name="Miyauchi S."/>
            <person name="Thiergart T."/>
            <person name="Pickel B."/>
            <person name="Atanasova L."/>
            <person name="Karlsson M."/>
            <person name="Huettel B."/>
            <person name="Barry K.W."/>
            <person name="Haridas S."/>
            <person name="Chen C."/>
            <person name="Bauer D."/>
            <person name="Andreopoulos W."/>
            <person name="Pangilinan J."/>
            <person name="LaButti K."/>
            <person name="Riley R."/>
            <person name="Lipzen A."/>
            <person name="Clum A."/>
            <person name="Drula E."/>
            <person name="Henrissat B."/>
            <person name="Kohler A."/>
            <person name="Grigoriev I.V."/>
            <person name="Martin F.M."/>
            <person name="Hacquard S."/>
        </authorList>
    </citation>
    <scope>NUCLEOTIDE SEQUENCE</scope>
    <source>
        <strain evidence="3">MPI-CAGE-CH-0230</strain>
    </source>
</reference>
<keyword evidence="2" id="KW-0812">Transmembrane</keyword>
<keyword evidence="2" id="KW-0472">Membrane</keyword>
<feature type="compositionally biased region" description="Polar residues" evidence="1">
    <location>
        <begin position="253"/>
        <end position="270"/>
    </location>
</feature>
<protein>
    <recommendedName>
        <fullName evidence="5">MARVEL domain-containing protein</fullName>
    </recommendedName>
</protein>
<evidence type="ECO:0000256" key="2">
    <source>
        <dbReference type="SAM" id="Phobius"/>
    </source>
</evidence>